<keyword evidence="5 7" id="KW-0560">Oxidoreductase</keyword>
<dbReference type="Pfam" id="PF02900">
    <property type="entry name" value="LigB"/>
    <property type="match status" value="1"/>
</dbReference>
<dbReference type="InterPro" id="IPR004183">
    <property type="entry name" value="Xdiol_dOase_suB"/>
</dbReference>
<gene>
    <name evidence="7" type="primary">ygiD_1</name>
    <name evidence="7" type="ORF">R69776_01602</name>
</gene>
<dbReference type="Gene3D" id="3.40.830.10">
    <property type="entry name" value="LigB-like"/>
    <property type="match status" value="1"/>
</dbReference>
<reference evidence="7 8" key="1">
    <citation type="submission" date="2021-02" db="EMBL/GenBank/DDBJ databases">
        <authorList>
            <person name="Vanwijnsberghe S."/>
        </authorList>
    </citation>
    <scope>NUCLEOTIDE SEQUENCE [LARGE SCALE GENOMIC DNA]</scope>
    <source>
        <strain evidence="7 8">R-69776</strain>
    </source>
</reference>
<evidence type="ECO:0000256" key="5">
    <source>
        <dbReference type="ARBA" id="ARBA00023002"/>
    </source>
</evidence>
<feature type="domain" description="Extradiol ring-cleavage dioxygenase class III enzyme subunit B" evidence="6">
    <location>
        <begin position="10"/>
        <end position="223"/>
    </location>
</feature>
<evidence type="ECO:0000256" key="1">
    <source>
        <dbReference type="ARBA" id="ARBA00001947"/>
    </source>
</evidence>
<dbReference type="PANTHER" id="PTHR30096">
    <property type="entry name" value="4,5-DOPA DIOXYGENASE EXTRADIOL-LIKE PROTEIN"/>
    <property type="match status" value="1"/>
</dbReference>
<evidence type="ECO:0000313" key="7">
    <source>
        <dbReference type="EMBL" id="CAE6722620.1"/>
    </source>
</evidence>
<dbReference type="GO" id="GO:0050297">
    <property type="term" value="F:stizolobate synthase activity"/>
    <property type="evidence" value="ECO:0007669"/>
    <property type="project" value="UniProtKB-EC"/>
</dbReference>
<sequence>MAEFLRQTGRLADASVRAILVISAHWDADIPTVLSAEHHSLYFDYYGFPEHTYQLKYLAKGSPAVAACVTALLKTAGITSATEKQRGLDHGVFIPFMQMFPRADIPIVQLSLCSNMDPLKHIAIGKALEPLRDEGVLIIGSGMSYHNMREFMQPGDSGIAAAEFDKWLTATITDPDSTARNQDLGRWRTAPHSKSCHPDPEHLLPLHVVAGAAGEDIGRQVYRDQIVGKAISGYQFGQSTNQN</sequence>
<organism evidence="7 8">
    <name type="scientific">Paraburkholderia nemoris</name>
    <dbReference type="NCBI Taxonomy" id="2793076"/>
    <lineage>
        <taxon>Bacteria</taxon>
        <taxon>Pseudomonadati</taxon>
        <taxon>Pseudomonadota</taxon>
        <taxon>Betaproteobacteria</taxon>
        <taxon>Burkholderiales</taxon>
        <taxon>Burkholderiaceae</taxon>
        <taxon>Paraburkholderia</taxon>
    </lineage>
</organism>
<dbReference type="PANTHER" id="PTHR30096:SF0">
    <property type="entry name" value="4,5-DOPA DIOXYGENASE EXTRADIOL-LIKE PROTEIN"/>
    <property type="match status" value="1"/>
</dbReference>
<accession>A0ABN7KZI2</accession>
<evidence type="ECO:0000256" key="2">
    <source>
        <dbReference type="ARBA" id="ARBA00007581"/>
    </source>
</evidence>
<dbReference type="SUPFAM" id="SSF53213">
    <property type="entry name" value="LigB-like"/>
    <property type="match status" value="1"/>
</dbReference>
<evidence type="ECO:0000256" key="3">
    <source>
        <dbReference type="ARBA" id="ARBA00022723"/>
    </source>
</evidence>
<keyword evidence="8" id="KW-1185">Reference proteome</keyword>
<dbReference type="Proteomes" id="UP000673821">
    <property type="component" value="Unassembled WGS sequence"/>
</dbReference>
<dbReference type="InterPro" id="IPR014436">
    <property type="entry name" value="Extradiol_dOase_DODA"/>
</dbReference>
<comment type="cofactor">
    <cofactor evidence="1">
        <name>Zn(2+)</name>
        <dbReference type="ChEBI" id="CHEBI:29105"/>
    </cofactor>
</comment>
<keyword evidence="7" id="KW-0223">Dioxygenase</keyword>
<evidence type="ECO:0000256" key="4">
    <source>
        <dbReference type="ARBA" id="ARBA00022833"/>
    </source>
</evidence>
<name>A0ABN7KZI2_9BURK</name>
<keyword evidence="3" id="KW-0479">Metal-binding</keyword>
<evidence type="ECO:0000313" key="8">
    <source>
        <dbReference type="Proteomes" id="UP000673821"/>
    </source>
</evidence>
<dbReference type="PIRSF" id="PIRSF006157">
    <property type="entry name" value="Doxgns_DODA"/>
    <property type="match status" value="1"/>
</dbReference>
<dbReference type="EC" id="1.13.11.29" evidence="7"/>
<evidence type="ECO:0000259" key="6">
    <source>
        <dbReference type="Pfam" id="PF02900"/>
    </source>
</evidence>
<dbReference type="CDD" id="cd07363">
    <property type="entry name" value="45_DOPA_Dioxygenase"/>
    <property type="match status" value="1"/>
</dbReference>
<dbReference type="EMBL" id="CAJNBH010000004">
    <property type="protein sequence ID" value="CAE6722620.1"/>
    <property type="molecule type" value="Genomic_DNA"/>
</dbReference>
<keyword evidence="4" id="KW-0862">Zinc</keyword>
<protein>
    <submittedName>
        <fullName evidence="7">4,5-DOPA dioxygenase extradiol</fullName>
        <ecNumber evidence="7">1.13.11.29</ecNumber>
    </submittedName>
</protein>
<comment type="caution">
    <text evidence="7">The sequence shown here is derived from an EMBL/GenBank/DDBJ whole genome shotgun (WGS) entry which is preliminary data.</text>
</comment>
<comment type="similarity">
    <text evidence="2">Belongs to the DODA-type extradiol aromatic ring-opening dioxygenase family.</text>
</comment>
<proteinExistence type="inferred from homology"/>